<gene>
    <name evidence="1" type="ORF">GCM10025868_41450</name>
</gene>
<keyword evidence="2" id="KW-1185">Reference proteome</keyword>
<evidence type="ECO:0000313" key="2">
    <source>
        <dbReference type="Proteomes" id="UP001157017"/>
    </source>
</evidence>
<proteinExistence type="predicted"/>
<evidence type="ECO:0000313" key="1">
    <source>
        <dbReference type="EMBL" id="GMA88895.1"/>
    </source>
</evidence>
<comment type="caution">
    <text evidence="1">The sequence shown here is derived from an EMBL/GenBank/DDBJ whole genome shotgun (WGS) entry which is preliminary data.</text>
</comment>
<sequence>MLPPSVTWYWTPSASSLSTIALASEPARLLNSGAYVGAVTHLPNATAPSSTPTVSSAAMTRWPAEKPDMVRCAFCSA</sequence>
<dbReference type="Proteomes" id="UP001157017">
    <property type="component" value="Unassembled WGS sequence"/>
</dbReference>
<dbReference type="EMBL" id="BSUZ01000001">
    <property type="protein sequence ID" value="GMA88895.1"/>
    <property type="molecule type" value="Genomic_DNA"/>
</dbReference>
<reference evidence="2" key="1">
    <citation type="journal article" date="2019" name="Int. J. Syst. Evol. Microbiol.">
        <title>The Global Catalogue of Microorganisms (GCM) 10K type strain sequencing project: providing services to taxonomists for standard genome sequencing and annotation.</title>
        <authorList>
            <consortium name="The Broad Institute Genomics Platform"/>
            <consortium name="The Broad Institute Genome Sequencing Center for Infectious Disease"/>
            <person name="Wu L."/>
            <person name="Ma J."/>
        </authorList>
    </citation>
    <scope>NUCLEOTIDE SEQUENCE [LARGE SCALE GENOMIC DNA]</scope>
    <source>
        <strain evidence="2">NBRC 108730</strain>
    </source>
</reference>
<accession>A0ABQ6JNQ4</accession>
<organism evidence="1 2">
    <name type="scientific">Angustibacter aerolatus</name>
    <dbReference type="NCBI Taxonomy" id="1162965"/>
    <lineage>
        <taxon>Bacteria</taxon>
        <taxon>Bacillati</taxon>
        <taxon>Actinomycetota</taxon>
        <taxon>Actinomycetes</taxon>
        <taxon>Kineosporiales</taxon>
        <taxon>Kineosporiaceae</taxon>
    </lineage>
</organism>
<name>A0ABQ6JNQ4_9ACTN</name>
<protein>
    <submittedName>
        <fullName evidence="1">Uncharacterized protein</fullName>
    </submittedName>
</protein>